<sequence length="536" mass="60695">MTSVWDGEPLKNRFYDLQACRQNLEIYAFGLESVNDGHLLVIAEFHFTGKQNLHHYQRGGRALLSGILACRLKQKCCKDDLAQQPEIAMAYCLQAKNTEAINRTVNKVVSMALISDPIYRARFTADSFRCRLGVFCKLRDAPSGSWDHKMILEDAVVLEWEEAKNEIEKLAAKRMEKIQAQKDCEIHANKREDTLPIFVANTINGPKQDCKPDEQPSQKALDNMAQFHHVLICVACQYQDVQRLRSCSKYLKQMKTLRIPKEKVMAGKKWQQFEVVADPFAVSADDIRQTGALLADKDKQDNNEIAPKRQRSTSPSDEVAESAPLKRARISESEPSTDEEDQAPLQEVFISNIPQDIPKITKMVDDLSKMVTLLEARLEASDGAYMSLETKFDELKTEFDDYKRFASKKLDDKDQQIATLMANQADMDEFVYESVARKLTETEEQFNEHITNVMYQMKGTAPQFDKTNIKSPLGRASGEEGPLKKGEDLETSNEDRGLAEMGGSVDLTGETDDDVDNDNFEAPVSSNRFDTRDCVD</sequence>
<gene>
    <name evidence="2" type="ORF">B0T11DRAFT_296378</name>
</gene>
<feature type="region of interest" description="Disordered" evidence="1">
    <location>
        <begin position="295"/>
        <end position="343"/>
    </location>
</feature>
<comment type="caution">
    <text evidence="2">The sequence shown here is derived from an EMBL/GenBank/DDBJ whole genome shotgun (WGS) entry which is preliminary data.</text>
</comment>
<organism evidence="2 3">
    <name type="scientific">Plectosphaerella cucumerina</name>
    <dbReference type="NCBI Taxonomy" id="40658"/>
    <lineage>
        <taxon>Eukaryota</taxon>
        <taxon>Fungi</taxon>
        <taxon>Dikarya</taxon>
        <taxon>Ascomycota</taxon>
        <taxon>Pezizomycotina</taxon>
        <taxon>Sordariomycetes</taxon>
        <taxon>Hypocreomycetidae</taxon>
        <taxon>Glomerellales</taxon>
        <taxon>Plectosphaerellaceae</taxon>
        <taxon>Plectosphaerella</taxon>
    </lineage>
</organism>
<dbReference type="Proteomes" id="UP000813385">
    <property type="component" value="Unassembled WGS sequence"/>
</dbReference>
<evidence type="ECO:0000313" key="3">
    <source>
        <dbReference type="Proteomes" id="UP000813385"/>
    </source>
</evidence>
<feature type="compositionally biased region" description="Acidic residues" evidence="1">
    <location>
        <begin position="509"/>
        <end position="519"/>
    </location>
</feature>
<keyword evidence="3" id="KW-1185">Reference proteome</keyword>
<protein>
    <submittedName>
        <fullName evidence="2">Uncharacterized protein</fullName>
    </submittedName>
</protein>
<proteinExistence type="predicted"/>
<evidence type="ECO:0000313" key="2">
    <source>
        <dbReference type="EMBL" id="KAH7368771.1"/>
    </source>
</evidence>
<name>A0A8K0TND0_9PEZI</name>
<reference evidence="2" key="1">
    <citation type="journal article" date="2021" name="Nat. Commun.">
        <title>Genetic determinants of endophytism in the Arabidopsis root mycobiome.</title>
        <authorList>
            <person name="Mesny F."/>
            <person name="Miyauchi S."/>
            <person name="Thiergart T."/>
            <person name="Pickel B."/>
            <person name="Atanasova L."/>
            <person name="Karlsson M."/>
            <person name="Huettel B."/>
            <person name="Barry K.W."/>
            <person name="Haridas S."/>
            <person name="Chen C."/>
            <person name="Bauer D."/>
            <person name="Andreopoulos W."/>
            <person name="Pangilinan J."/>
            <person name="LaButti K."/>
            <person name="Riley R."/>
            <person name="Lipzen A."/>
            <person name="Clum A."/>
            <person name="Drula E."/>
            <person name="Henrissat B."/>
            <person name="Kohler A."/>
            <person name="Grigoriev I.V."/>
            <person name="Martin F.M."/>
            <person name="Hacquard S."/>
        </authorList>
    </citation>
    <scope>NUCLEOTIDE SEQUENCE</scope>
    <source>
        <strain evidence="2">MPI-CAGE-AT-0016</strain>
    </source>
</reference>
<feature type="region of interest" description="Disordered" evidence="1">
    <location>
        <begin position="465"/>
        <end position="536"/>
    </location>
</feature>
<feature type="compositionally biased region" description="Basic and acidic residues" evidence="1">
    <location>
        <begin position="477"/>
        <end position="498"/>
    </location>
</feature>
<dbReference type="EMBL" id="JAGPXD010000002">
    <property type="protein sequence ID" value="KAH7368771.1"/>
    <property type="molecule type" value="Genomic_DNA"/>
</dbReference>
<accession>A0A8K0TND0</accession>
<evidence type="ECO:0000256" key="1">
    <source>
        <dbReference type="SAM" id="MobiDB-lite"/>
    </source>
</evidence>
<dbReference type="AlphaFoldDB" id="A0A8K0TND0"/>